<evidence type="ECO:0000256" key="1">
    <source>
        <dbReference type="ARBA" id="ARBA00004173"/>
    </source>
</evidence>
<dbReference type="SUPFAM" id="SSF53474">
    <property type="entry name" value="alpha/beta-Hydrolases"/>
    <property type="match status" value="1"/>
</dbReference>
<sequence>MAPAKRMVLKVLYDPASQQRDEIAPTVDLVLVHGLEGDPIETWTHPESKVLWATDLLPRDLPATRVLSFGYNADMYCNNSIAGIRGNAEFLMSSLKARRSDDPHRPILFVAHCLGGLIVKQLLSFASQDPARHGAICSATKGILFFGTPNNAVDRRQWETLAERYYSRYDRRKSNLAGLVTALTKDAPDLSEVNEDFRHISDRWPIFSFYESLSQRGAGAPILDIQVARMFVDNEEGIPVDADHTDMSRAEHGEDDVYVNIARCVRQCLYGDEMPAATQPREAAQEEVEVPAPAARPMLEPQAAAKLRNVRFRVYESRPDDERERRRPEESVNAEVRANEQWIEDVRDADNCCPAPKKKRTSLRKKIRGYFKPKVWV</sequence>
<keyword evidence="5" id="KW-0496">Mitochondrion</keyword>
<evidence type="ECO:0008006" key="9">
    <source>
        <dbReference type="Google" id="ProtNLM"/>
    </source>
</evidence>
<accession>A0AAV9HF11</accession>
<evidence type="ECO:0000256" key="5">
    <source>
        <dbReference type="ARBA" id="ARBA00023128"/>
    </source>
</evidence>
<dbReference type="InterPro" id="IPR052374">
    <property type="entry name" value="SERAC1"/>
</dbReference>
<dbReference type="Gene3D" id="3.40.50.1820">
    <property type="entry name" value="alpha/beta hydrolase"/>
    <property type="match status" value="1"/>
</dbReference>
<dbReference type="GO" id="GO:0005739">
    <property type="term" value="C:mitochondrion"/>
    <property type="evidence" value="ECO:0007669"/>
    <property type="project" value="UniProtKB-SubCell"/>
</dbReference>
<evidence type="ECO:0000256" key="3">
    <source>
        <dbReference type="ARBA" id="ARBA00004370"/>
    </source>
</evidence>
<dbReference type="GO" id="GO:0016020">
    <property type="term" value="C:membrane"/>
    <property type="evidence" value="ECO:0007669"/>
    <property type="project" value="UniProtKB-SubCell"/>
</dbReference>
<reference evidence="7" key="1">
    <citation type="journal article" date="2023" name="Mol. Phylogenet. Evol.">
        <title>Genome-scale phylogeny and comparative genomics of the fungal order Sordariales.</title>
        <authorList>
            <person name="Hensen N."/>
            <person name="Bonometti L."/>
            <person name="Westerberg I."/>
            <person name="Brannstrom I.O."/>
            <person name="Guillou S."/>
            <person name="Cros-Aarteil S."/>
            <person name="Calhoun S."/>
            <person name="Haridas S."/>
            <person name="Kuo A."/>
            <person name="Mondo S."/>
            <person name="Pangilinan J."/>
            <person name="Riley R."/>
            <person name="LaButti K."/>
            <person name="Andreopoulos B."/>
            <person name="Lipzen A."/>
            <person name="Chen C."/>
            <person name="Yan M."/>
            <person name="Daum C."/>
            <person name="Ng V."/>
            <person name="Clum A."/>
            <person name="Steindorff A."/>
            <person name="Ohm R.A."/>
            <person name="Martin F."/>
            <person name="Silar P."/>
            <person name="Natvig D.O."/>
            <person name="Lalanne C."/>
            <person name="Gautier V."/>
            <person name="Ament-Velasquez S.L."/>
            <person name="Kruys A."/>
            <person name="Hutchinson M.I."/>
            <person name="Powell A.J."/>
            <person name="Barry K."/>
            <person name="Miller A.N."/>
            <person name="Grigoriev I.V."/>
            <person name="Debuchy R."/>
            <person name="Gladieux P."/>
            <person name="Hiltunen Thoren M."/>
            <person name="Johannesson H."/>
        </authorList>
    </citation>
    <scope>NUCLEOTIDE SEQUENCE</scope>
    <source>
        <strain evidence="7">PSN324</strain>
    </source>
</reference>
<keyword evidence="8" id="KW-1185">Reference proteome</keyword>
<reference evidence="7" key="2">
    <citation type="submission" date="2023-06" db="EMBL/GenBank/DDBJ databases">
        <authorList>
            <consortium name="Lawrence Berkeley National Laboratory"/>
            <person name="Mondo S.J."/>
            <person name="Hensen N."/>
            <person name="Bonometti L."/>
            <person name="Westerberg I."/>
            <person name="Brannstrom I.O."/>
            <person name="Guillou S."/>
            <person name="Cros-Aarteil S."/>
            <person name="Calhoun S."/>
            <person name="Haridas S."/>
            <person name="Kuo A."/>
            <person name="Pangilinan J."/>
            <person name="Riley R."/>
            <person name="Labutti K."/>
            <person name="Andreopoulos B."/>
            <person name="Lipzen A."/>
            <person name="Chen C."/>
            <person name="Yanf M."/>
            <person name="Daum C."/>
            <person name="Ng V."/>
            <person name="Clum A."/>
            <person name="Steindorff A."/>
            <person name="Ohm R."/>
            <person name="Martin F."/>
            <person name="Silar P."/>
            <person name="Natvig D."/>
            <person name="Lalanne C."/>
            <person name="Gautier V."/>
            <person name="Ament-Velasquez S.L."/>
            <person name="Kruys A."/>
            <person name="Hutchinson M.I."/>
            <person name="Powell A.J."/>
            <person name="Barry K."/>
            <person name="Miller A.N."/>
            <person name="Grigoriev I.V."/>
            <person name="Debuchy R."/>
            <person name="Gladieux P."/>
            <person name="Thoren M.H."/>
            <person name="Johannesson H."/>
        </authorList>
    </citation>
    <scope>NUCLEOTIDE SEQUENCE</scope>
    <source>
        <strain evidence="7">PSN324</strain>
    </source>
</reference>
<gene>
    <name evidence="7" type="ORF">QBC42DRAFT_232163</name>
</gene>
<dbReference type="Proteomes" id="UP001321749">
    <property type="component" value="Unassembled WGS sequence"/>
</dbReference>
<keyword evidence="4" id="KW-0256">Endoplasmic reticulum</keyword>
<comment type="subcellular location">
    <subcellularLocation>
        <location evidence="2">Endoplasmic reticulum</location>
    </subcellularLocation>
    <subcellularLocation>
        <location evidence="3">Membrane</location>
    </subcellularLocation>
    <subcellularLocation>
        <location evidence="1">Mitochondrion</location>
    </subcellularLocation>
</comment>
<dbReference type="InterPro" id="IPR029058">
    <property type="entry name" value="AB_hydrolase_fold"/>
</dbReference>
<organism evidence="7 8">
    <name type="scientific">Cladorrhinum samala</name>
    <dbReference type="NCBI Taxonomy" id="585594"/>
    <lineage>
        <taxon>Eukaryota</taxon>
        <taxon>Fungi</taxon>
        <taxon>Dikarya</taxon>
        <taxon>Ascomycota</taxon>
        <taxon>Pezizomycotina</taxon>
        <taxon>Sordariomycetes</taxon>
        <taxon>Sordariomycetidae</taxon>
        <taxon>Sordariales</taxon>
        <taxon>Podosporaceae</taxon>
        <taxon>Cladorrhinum</taxon>
    </lineage>
</organism>
<protein>
    <recommendedName>
        <fullName evidence="9">DUF676 domain-containing protein</fullName>
    </recommendedName>
</protein>
<dbReference type="PANTHER" id="PTHR48182">
    <property type="entry name" value="PROTEIN SERAC1"/>
    <property type="match status" value="1"/>
</dbReference>
<evidence type="ECO:0000256" key="2">
    <source>
        <dbReference type="ARBA" id="ARBA00004240"/>
    </source>
</evidence>
<proteinExistence type="predicted"/>
<dbReference type="AlphaFoldDB" id="A0AAV9HF11"/>
<name>A0AAV9HF11_9PEZI</name>
<evidence type="ECO:0000313" key="7">
    <source>
        <dbReference type="EMBL" id="KAK4459258.1"/>
    </source>
</evidence>
<comment type="caution">
    <text evidence="7">The sequence shown here is derived from an EMBL/GenBank/DDBJ whole genome shotgun (WGS) entry which is preliminary data.</text>
</comment>
<evidence type="ECO:0000256" key="4">
    <source>
        <dbReference type="ARBA" id="ARBA00022824"/>
    </source>
</evidence>
<evidence type="ECO:0000256" key="6">
    <source>
        <dbReference type="ARBA" id="ARBA00023136"/>
    </source>
</evidence>
<keyword evidence="6" id="KW-0472">Membrane</keyword>
<dbReference type="EMBL" id="MU865042">
    <property type="protein sequence ID" value="KAK4459258.1"/>
    <property type="molecule type" value="Genomic_DNA"/>
</dbReference>
<dbReference type="GO" id="GO:0005783">
    <property type="term" value="C:endoplasmic reticulum"/>
    <property type="evidence" value="ECO:0007669"/>
    <property type="project" value="UniProtKB-SubCell"/>
</dbReference>
<evidence type="ECO:0000313" key="8">
    <source>
        <dbReference type="Proteomes" id="UP001321749"/>
    </source>
</evidence>
<dbReference type="PANTHER" id="PTHR48182:SF2">
    <property type="entry name" value="PROTEIN SERAC1"/>
    <property type="match status" value="1"/>
</dbReference>